<dbReference type="Proteomes" id="UP000292082">
    <property type="component" value="Unassembled WGS sequence"/>
</dbReference>
<reference evidence="1 2" key="1">
    <citation type="submission" date="2019-01" db="EMBL/GenBank/DDBJ databases">
        <title>Draft genome sequences of three monokaryotic isolates of the white-rot basidiomycete fungus Dichomitus squalens.</title>
        <authorList>
            <consortium name="DOE Joint Genome Institute"/>
            <person name="Lopez S.C."/>
            <person name="Andreopoulos B."/>
            <person name="Pangilinan J."/>
            <person name="Lipzen A."/>
            <person name="Riley R."/>
            <person name="Ahrendt S."/>
            <person name="Ng V."/>
            <person name="Barry K."/>
            <person name="Daum C."/>
            <person name="Grigoriev I.V."/>
            <person name="Hilden K.S."/>
            <person name="Makela M.R."/>
            <person name="de Vries R.P."/>
        </authorList>
    </citation>
    <scope>NUCLEOTIDE SEQUENCE [LARGE SCALE GENOMIC DNA]</scope>
    <source>
        <strain evidence="1 2">CBS 464.89</strain>
    </source>
</reference>
<evidence type="ECO:0000313" key="1">
    <source>
        <dbReference type="EMBL" id="TBU51742.1"/>
    </source>
</evidence>
<protein>
    <submittedName>
        <fullName evidence="1">Uncharacterized protein</fullName>
    </submittedName>
</protein>
<accession>A0A4Q9PFA9</accession>
<dbReference type="EMBL" id="ML145289">
    <property type="protein sequence ID" value="TBU51742.1"/>
    <property type="molecule type" value="Genomic_DNA"/>
</dbReference>
<dbReference type="AlphaFoldDB" id="A0A4Q9PFA9"/>
<keyword evidence="2" id="KW-1185">Reference proteome</keyword>
<sequence length="152" mass="16976">MTGRQGVTEGALVEVDEVWILYHCVKRQITVAGNMLGICVSHACSPRIPQHIPPLWESAGNMHILSRFPPHPQRPWRIAMARGTCLSKITYLTVMTLSPDPISVCHRVHRQLDFVLLPSPPCACPLHGTYWPSTSGCQLMSEPHYAGVFRLL</sequence>
<evidence type="ECO:0000313" key="2">
    <source>
        <dbReference type="Proteomes" id="UP000292082"/>
    </source>
</evidence>
<name>A0A4Q9PFA9_9APHY</name>
<gene>
    <name evidence="1" type="ORF">BD310DRAFT_316827</name>
</gene>
<organism evidence="1 2">
    <name type="scientific">Dichomitus squalens</name>
    <dbReference type="NCBI Taxonomy" id="114155"/>
    <lineage>
        <taxon>Eukaryota</taxon>
        <taxon>Fungi</taxon>
        <taxon>Dikarya</taxon>
        <taxon>Basidiomycota</taxon>
        <taxon>Agaricomycotina</taxon>
        <taxon>Agaricomycetes</taxon>
        <taxon>Polyporales</taxon>
        <taxon>Polyporaceae</taxon>
        <taxon>Dichomitus</taxon>
    </lineage>
</organism>
<proteinExistence type="predicted"/>